<feature type="transmembrane region" description="Helical" evidence="8">
    <location>
        <begin position="111"/>
        <end position="128"/>
    </location>
</feature>
<keyword evidence="5 8" id="KW-1133">Transmembrane helix</keyword>
<evidence type="ECO:0000256" key="7">
    <source>
        <dbReference type="ARBA" id="ARBA00023235"/>
    </source>
</evidence>
<dbReference type="NCBIfam" id="TIGR03462">
    <property type="entry name" value="CarR_dom_SF"/>
    <property type="match status" value="2"/>
</dbReference>
<reference evidence="11" key="1">
    <citation type="submission" date="2017-09" db="EMBL/GenBank/DDBJ databases">
        <authorList>
            <person name="Varghese N."/>
            <person name="Submissions S."/>
        </authorList>
    </citation>
    <scope>NUCLEOTIDE SEQUENCE [LARGE SCALE GENOMIC DNA]</scope>
    <source>
        <strain evidence="11">CGMCC 1.12803</strain>
    </source>
</reference>
<dbReference type="OrthoDB" id="5195186at2"/>
<feature type="transmembrane region" description="Helical" evidence="8">
    <location>
        <begin position="6"/>
        <end position="22"/>
    </location>
</feature>
<feature type="transmembrane region" description="Helical" evidence="8">
    <location>
        <begin position="162"/>
        <end position="187"/>
    </location>
</feature>
<feature type="domain" description="Lycopene cyclase" evidence="9">
    <location>
        <begin position="129"/>
        <end position="224"/>
    </location>
</feature>
<comment type="subcellular location">
    <subcellularLocation>
        <location evidence="1">Membrane</location>
        <topology evidence="1">Multi-pass membrane protein</topology>
    </subcellularLocation>
</comment>
<dbReference type="InterPro" id="IPR017825">
    <property type="entry name" value="Lycopene_cyclase_dom"/>
</dbReference>
<evidence type="ECO:0000256" key="6">
    <source>
        <dbReference type="ARBA" id="ARBA00023136"/>
    </source>
</evidence>
<dbReference type="AlphaFoldDB" id="A0A285ZQJ4"/>
<dbReference type="GO" id="GO:0016020">
    <property type="term" value="C:membrane"/>
    <property type="evidence" value="ECO:0007669"/>
    <property type="project" value="UniProtKB-SubCell"/>
</dbReference>
<dbReference type="Pfam" id="PF18916">
    <property type="entry name" value="Lycopene_cyc"/>
    <property type="match status" value="2"/>
</dbReference>
<evidence type="ECO:0000256" key="5">
    <source>
        <dbReference type="ARBA" id="ARBA00022989"/>
    </source>
</evidence>
<feature type="transmembrane region" description="Helical" evidence="8">
    <location>
        <begin position="65"/>
        <end position="90"/>
    </location>
</feature>
<dbReference type="EMBL" id="OCMT01000001">
    <property type="protein sequence ID" value="SOD11919.1"/>
    <property type="molecule type" value="Genomic_DNA"/>
</dbReference>
<accession>A0A285ZQJ4</accession>
<feature type="domain" description="Lycopene cyclase" evidence="9">
    <location>
        <begin position="4"/>
        <end position="96"/>
    </location>
</feature>
<comment type="pathway">
    <text evidence="2">Carotenoid biosynthesis.</text>
</comment>
<evidence type="ECO:0000256" key="4">
    <source>
        <dbReference type="ARBA" id="ARBA00022746"/>
    </source>
</evidence>
<evidence type="ECO:0000256" key="1">
    <source>
        <dbReference type="ARBA" id="ARBA00004141"/>
    </source>
</evidence>
<dbReference type="GO" id="GO:0016872">
    <property type="term" value="F:intramolecular lyase activity"/>
    <property type="evidence" value="ECO:0007669"/>
    <property type="project" value="InterPro"/>
</dbReference>
<keyword evidence="3 8" id="KW-0812">Transmembrane</keyword>
<evidence type="ECO:0000259" key="9">
    <source>
        <dbReference type="Pfam" id="PF18916"/>
    </source>
</evidence>
<feature type="transmembrane region" description="Helical" evidence="8">
    <location>
        <begin position="134"/>
        <end position="150"/>
    </location>
</feature>
<dbReference type="GO" id="GO:0016117">
    <property type="term" value="P:carotenoid biosynthetic process"/>
    <property type="evidence" value="ECO:0007669"/>
    <property type="project" value="UniProtKB-KW"/>
</dbReference>
<gene>
    <name evidence="10" type="ORF">SAMN06297358_0400</name>
</gene>
<dbReference type="Proteomes" id="UP000219281">
    <property type="component" value="Unassembled WGS sequence"/>
</dbReference>
<keyword evidence="11" id="KW-1185">Reference proteome</keyword>
<evidence type="ECO:0000313" key="11">
    <source>
        <dbReference type="Proteomes" id="UP000219281"/>
    </source>
</evidence>
<feature type="transmembrane region" description="Helical" evidence="8">
    <location>
        <begin position="34"/>
        <end position="53"/>
    </location>
</feature>
<proteinExistence type="predicted"/>
<name>A0A285ZQJ4_9SPHI</name>
<evidence type="ECO:0000313" key="10">
    <source>
        <dbReference type="EMBL" id="SOD11919.1"/>
    </source>
</evidence>
<dbReference type="RefSeq" id="WP_097128075.1">
    <property type="nucleotide sequence ID" value="NZ_OCMT01000001.1"/>
</dbReference>
<dbReference type="GO" id="GO:0045436">
    <property type="term" value="F:lycopene beta cyclase activity"/>
    <property type="evidence" value="ECO:0007669"/>
    <property type="project" value="UniProtKB-ARBA"/>
</dbReference>
<evidence type="ECO:0000256" key="2">
    <source>
        <dbReference type="ARBA" id="ARBA00004829"/>
    </source>
</evidence>
<keyword evidence="7" id="KW-0413">Isomerase</keyword>
<evidence type="ECO:0000256" key="3">
    <source>
        <dbReference type="ARBA" id="ARBA00022692"/>
    </source>
</evidence>
<evidence type="ECO:0000256" key="8">
    <source>
        <dbReference type="SAM" id="Phobius"/>
    </source>
</evidence>
<keyword evidence="4" id="KW-0125">Carotenoid biosynthesis</keyword>
<protein>
    <submittedName>
        <fullName evidence="10">Lycopene cyclase domain-containing protein</fullName>
    </submittedName>
</protein>
<sequence>MKQYTYLLVNFFSVIVPFIASFHPRLMFWKNVRAFLPANIITTVLFLVWDVWFTEKGVWGFNPDYVVGIFIWGLPIEEILFFLCIPYACLFSYHCFGVWKELGLRTYPTKVISIVLVLFGVVMLFLFYNKMYPMMNFLVFILLTSYLAFIKKPSWLGQFYFTYLIMIIPFLIVNGVLTGTGLDAPIVWYNPEEIMGIRIRTIPFEDVFYGMSLIGLNILLYEGFLTKLKYSRGVI</sequence>
<keyword evidence="6 8" id="KW-0472">Membrane</keyword>
<organism evidence="10 11">
    <name type="scientific">Pedobacter xixiisoli</name>
    <dbReference type="NCBI Taxonomy" id="1476464"/>
    <lineage>
        <taxon>Bacteria</taxon>
        <taxon>Pseudomonadati</taxon>
        <taxon>Bacteroidota</taxon>
        <taxon>Sphingobacteriia</taxon>
        <taxon>Sphingobacteriales</taxon>
        <taxon>Sphingobacteriaceae</taxon>
        <taxon>Pedobacter</taxon>
    </lineage>
</organism>
<feature type="transmembrane region" description="Helical" evidence="8">
    <location>
        <begin position="207"/>
        <end position="225"/>
    </location>
</feature>